<dbReference type="EMBL" id="KX882992">
    <property type="protein sequence ID" value="APG76061.1"/>
    <property type="molecule type" value="Genomic_RNA"/>
</dbReference>
<feature type="compositionally biased region" description="Polar residues" evidence="1">
    <location>
        <begin position="165"/>
        <end position="178"/>
    </location>
</feature>
<sequence length="1583" mass="169765">MQGPSGDPFTTPSGVPPDPTRTVRWRMEDVTVSDESTPGSVNAGPTLVVPVQLPDPGKTHEASVPLPSWASRLSAYTTSTSLILTHSTSKRVRVAEGLVSLVATIIGSGQAETDIYAVTQSLSDLSKRATFLADSFSWRGTHLRVRVTRDVVSAELPLLQPRPLTRSSAQKNSESSTPDDPHYPQSEGTRRKKMHGKTHSFDPPTPPMLQLTAIIAPTPIPLPPALPTPVLLADNATRPVWVTEDYPDDSPTVPGSGDFAPTASVVLPEAAHSGITQAELLLLAGDIETNPGPRFNIITAIAHANEEIAARSAPACPDRFSAVTTLADIGDVAVEFATGKLVPVTRGEDGEAIAIRDDGTNTPVVDLSPTSSTPDTEDSYSHTDETVPGLPIDDEPDACPSDNVLDIGTLADKARDILMHRSDNVRDRPGRTYSAICSILGFPTNNRWDVLPDEADGICSASELEKASSSDTAEENGSSNSGGPKRRKPTTDGGRSDSNDGVVPRTREPARNRGTGKASPDQRDKVITRIVKTIRACPSDCYCEGAIALDRHAHDERLLAWVLKRNPRARFLGVLLDHYWGPDWRDCQPSVGLLDYSLAHLYCLCRLQHLDTSFFLISTLDLIGPPFSNELRRTLLGPAQCNEFLKKLSQHGDTLPLGNPSACGYAECQQSSQNKRMHALNGNPDFPSDMSDVDKKLQDGVKYLNSGSAQGHGPPQGHELVGLMQRMTAECGRVADSTLRYLFHLQCPTQDRAGNVRPLTDIPFPPTCVMPRRTRPAPAGALVNTANPLPVSGMKLMNVSLPKLTLSGRGEQLDAAIRENRAQVWRSISTTADGYLNSDLALLIQNLRLDGVCVESAAIRLCLLSQILSFPGPTRSIPETIYQSIDNRTYPTDTAATVGFNDSPVFGENCGGNQNFFYPYLAATGSVSFHVDARSIPFAMRQNATIIAPSWLSRYDNDESGRLLALWIMTLTEWPFCMYTVTQETTSDDAHRNNVENQLYVPSQTLFRVPGPKRIAVLLPRDTVDTKPTSNPQARRCAMIKPISGPTAVGGIPANGLLGVNSPGGQFVSYSLCRYLGSWATAWTLNDIESIIEGYKSMGLFGWELESAWEVVRGFTSWIPAMVASNNASATDFAPDQDCAARVSIPAHYELDLAGDSTRGVAHNWPQLNSPPTVCLGYMIDLQQLNLVTLGMGVGAVPHPPVGSSVASDSIGAHEGIAHQLIGSLLDASAYQILFGIAGFSCQAMRAALTDATQTDAVREFARQLHADQTTRGSLIRHAPMGKLLEGIFSHSSGFGHVGLKLSVNDDVTTIFDRLGRGYTYSSGYTNAGVRLDGMTPALFITAWLAQFSNDLPKGQCPFSRSFSSEGIQGYSPSTGSNELSDQRSDVAGVLSNCGFLDREDYVKYFSSDAAAGLNQDSDYNAKLAMTTVAAREFVGNDAVGLPPAAGTFLPAGLLLKQRPLPILAGTVRPQEDADALVGSVPKQGNLGIRILVHVVGIADSEALLKAECRQSTLQRATLVLADAVLKMPTYSRSGKKSKWGPGGGILPDFRQLASVPSQAAPGAGTPTAAVQSTQSAAAAAIH</sequence>
<evidence type="ECO:0000256" key="1">
    <source>
        <dbReference type="SAM" id="MobiDB-lite"/>
    </source>
</evidence>
<accession>A0A1L3KF78</accession>
<dbReference type="KEGG" id="vg:30854543"/>
<dbReference type="GeneID" id="30854543"/>
<feature type="region of interest" description="Disordered" evidence="1">
    <location>
        <begin position="356"/>
        <end position="394"/>
    </location>
</feature>
<feature type="compositionally biased region" description="Polar residues" evidence="1">
    <location>
        <begin position="469"/>
        <end position="482"/>
    </location>
</feature>
<organism evidence="2">
    <name type="scientific">Wenling toti-like virus 2</name>
    <dbReference type="NCBI Taxonomy" id="1923549"/>
    <lineage>
        <taxon>Viruses</taxon>
        <taxon>Riboviria</taxon>
        <taxon>Orthornavirae</taxon>
        <taxon>Duplornaviricota</taxon>
        <taxon>Chrymotiviricetes</taxon>
        <taxon>Ghabrivirales</taxon>
        <taxon>Betatotivirineae</taxon>
        <taxon>Artiviridae</taxon>
        <taxon>Artivirus</taxon>
        <taxon>Artivirus shichi</taxon>
    </lineage>
</organism>
<name>A0A1L3KF78_9VIRU</name>
<evidence type="ECO:0000313" key="2">
    <source>
        <dbReference type="EMBL" id="APG76061.1"/>
    </source>
</evidence>
<feature type="region of interest" description="Disordered" evidence="1">
    <location>
        <begin position="162"/>
        <end position="209"/>
    </location>
</feature>
<feature type="region of interest" description="Disordered" evidence="1">
    <location>
        <begin position="463"/>
        <end position="522"/>
    </location>
</feature>
<reference evidence="2" key="1">
    <citation type="journal article" date="2016" name="Nature">
        <title>Redefining the invertebrate RNA virosphere.</title>
        <authorList>
            <person name="Shi M."/>
            <person name="Lin X.D."/>
            <person name="Tian J.H."/>
            <person name="Chen L.J."/>
            <person name="Chen X."/>
            <person name="Li C.X."/>
            <person name="Qin X.C."/>
            <person name="Li J."/>
            <person name="Cao J.P."/>
            <person name="Eden J.S."/>
            <person name="Buchmann J."/>
            <person name="Wang W."/>
            <person name="Xu J."/>
            <person name="Holmes E.C."/>
            <person name="Zhang Y.Z."/>
        </authorList>
    </citation>
    <scope>NUCLEOTIDE SEQUENCE [LARGE SCALE GENOMIC DNA]</scope>
    <source>
        <strain evidence="2">WLJQ104148</strain>
    </source>
</reference>
<protein>
    <submittedName>
        <fullName evidence="2">Uncharacterized protein</fullName>
    </submittedName>
</protein>
<proteinExistence type="predicted"/>
<keyword evidence="3" id="KW-1185">Reference proteome</keyword>
<dbReference type="RefSeq" id="YP_009337085.1">
    <property type="nucleotide sequence ID" value="NC_033012.1"/>
</dbReference>
<evidence type="ECO:0000313" key="3">
    <source>
        <dbReference type="Proteomes" id="UP000203127"/>
    </source>
</evidence>
<dbReference type="Proteomes" id="UP000203127">
    <property type="component" value="Genome"/>
</dbReference>
<feature type="region of interest" description="Disordered" evidence="1">
    <location>
        <begin position="1"/>
        <end position="23"/>
    </location>
</feature>